<reference evidence="4" key="3">
    <citation type="submission" date="2000-06" db="EMBL/GenBank/DDBJ databases">
        <authorList>
            <person name="Cheuk R."/>
            <person name="Shinn P."/>
            <person name="Brooks S."/>
            <person name="Buehler E."/>
            <person name="Chao Q."/>
            <person name="Johnson-Hopson C."/>
            <person name="Khan S."/>
            <person name="Kim C."/>
            <person name="Altafi H."/>
            <person name="Bei B."/>
            <person name="Chin C."/>
            <person name="Chiou J."/>
            <person name="Choi E."/>
            <person name="Conn L."/>
            <person name="Conway A."/>
            <person name="Gonzalez A."/>
            <person name="Hansen N."/>
            <person name="Howing B."/>
            <person name="Koo T."/>
            <person name="Lam B."/>
            <person name="Lee J."/>
            <person name="Lenz C."/>
            <person name="Li J."/>
            <person name="Liu A."/>
            <person name="Liu J."/>
            <person name="Liu S."/>
            <person name="Mukharsky N."/>
            <person name="Nguyen M."/>
            <person name="Palm C."/>
            <person name="Pham P."/>
            <person name="Sakano H."/>
            <person name="Schwartz J."/>
            <person name="Southwick A."/>
            <person name="Thaveri A."/>
            <person name="Toriumi M."/>
            <person name="Vaysberg M."/>
            <person name="Yu G."/>
            <person name="Davis R."/>
            <person name="Federspiel N."/>
            <person name="Theologis A."/>
            <person name="Ecker J."/>
        </authorList>
    </citation>
    <scope>NUCLEOTIDE SEQUENCE</scope>
</reference>
<dbReference type="AlphaFoldDB" id="Q9LNY9"/>
<protein>
    <submittedName>
        <fullName evidence="4">F9C16.29</fullName>
    </submittedName>
</protein>
<accession>Q9LNY9</accession>
<dbReference type="Pfam" id="PF03004">
    <property type="entry name" value="Transposase_24"/>
    <property type="match status" value="1"/>
</dbReference>
<proteinExistence type="predicted"/>
<evidence type="ECO:0000313" key="4">
    <source>
        <dbReference type="EMBL" id="AAF79676.1"/>
    </source>
</evidence>
<feature type="compositionally biased region" description="Low complexity" evidence="2">
    <location>
        <begin position="43"/>
        <end position="54"/>
    </location>
</feature>
<keyword evidence="3" id="KW-0472">Membrane</keyword>
<feature type="coiled-coil region" evidence="1">
    <location>
        <begin position="396"/>
        <end position="439"/>
    </location>
</feature>
<reference key="1">
    <citation type="journal article" date="2000" name="Nature">
        <title>Sequence and analysis of chromosome 1 of the plant Arabidopsis thaliana.</title>
        <authorList>
            <person name="Theologis A."/>
            <person name="Ecker J.R."/>
            <person name="Palm C.J."/>
            <person name="Federspiel N.A."/>
            <person name="Kaul S."/>
            <person name="White O."/>
            <person name="Alonso J."/>
            <person name="Altafi H."/>
            <person name="Araujo R."/>
            <person name="Bowman C.L."/>
            <person name="Brooks S.Y."/>
            <person name="Buehler E."/>
            <person name="Chan A."/>
            <person name="Chao Q."/>
            <person name="Chen H."/>
            <person name="Cheuk R.F."/>
            <person name="Chin C.W."/>
            <person name="Chung M.K."/>
            <person name="Conn L."/>
            <person name="Conway A.B."/>
            <person name="Conway A.R."/>
            <person name="Creasy T.H."/>
            <person name="Dewar K."/>
            <person name="Dunn P."/>
            <person name="Etgu P."/>
            <person name="Feldblyum T.V."/>
            <person name="Feng J."/>
            <person name="Fong B."/>
            <person name="Fujii C.Y."/>
            <person name="Gill J.E."/>
            <person name="Goldsmith A.D."/>
            <person name="Haas B."/>
            <person name="Hansen N.F."/>
            <person name="Hughes B."/>
            <person name="Huizar L."/>
            <person name="Hunter J.L."/>
            <person name="Jenkins J."/>
            <person name="Johnson-Hopson C."/>
            <person name="Khan S."/>
            <person name="Khaykin E."/>
            <person name="Kim C.J."/>
            <person name="Koo H.L."/>
            <person name="Kremenetskaia I."/>
            <person name="Kurtz D.B."/>
            <person name="Kwan A."/>
            <person name="Lam B."/>
            <person name="Langin-Hooper S."/>
            <person name="Lee A."/>
            <person name="Lee J.M."/>
            <person name="Lenz C.A."/>
            <person name="Li J.H."/>
            <person name="Li Y."/>
            <person name="Lin X."/>
            <person name="Liu S.X."/>
            <person name="Liu Z.A."/>
            <person name="Luros J.S."/>
            <person name="Maiti R."/>
            <person name="Marziali A."/>
            <person name="Militscher J."/>
            <person name="Miranda M."/>
            <person name="Nguyen M."/>
            <person name="Nierman W.C."/>
            <person name="Osborne B.I."/>
            <person name="Pai G."/>
            <person name="Peterson J."/>
            <person name="Pham P.K."/>
            <person name="Rizzo M."/>
            <person name="Rooney T."/>
            <person name="Rowley D."/>
            <person name="Sakano H."/>
            <person name="Salzberg S.L."/>
            <person name="Schwartz J.R."/>
            <person name="Shinn P."/>
            <person name="Southwick A.M."/>
            <person name="Sun H."/>
            <person name="Tallon L.J."/>
            <person name="Tambunga G."/>
            <person name="Toriumi M.J."/>
            <person name="Town C.D."/>
            <person name="Utterback T."/>
            <person name="Van Aken S."/>
            <person name="Vaysberg M."/>
            <person name="Vysotskaia V.S."/>
            <person name="Walker M."/>
            <person name="Wu D."/>
            <person name="Yu G."/>
            <person name="Fraser C.M."/>
            <person name="Venter J.C."/>
            <person name="Davis R.W."/>
        </authorList>
    </citation>
    <scope>NUCLEOTIDE SEQUENCE [LARGE SCALE GENOMIC DNA]</scope>
    <source>
        <strain>cv. Columbia</strain>
    </source>
</reference>
<keyword evidence="3" id="KW-1133">Transmembrane helix</keyword>
<keyword evidence="1" id="KW-0175">Coiled coil</keyword>
<sequence length="489" mass="55276">MPNAGRGGSRKRKTTPNVTQRVGGSTTPRPRDLPAQYNFTLAPTVHVPTTQPTQAGVRSTSAPHVRDYPPPLQLFQNSTTPPQGDGAPPRSEEVHFNPPPEEPAQQDPESPEEPANSNPSSQGNNFQKEVPRTLPELQEDSAVALQDIMSVPNREQWTCVLSPIPRPKTEWFTRDRGSKLVRKITRIFTQKFNAPYYNWSCVPLAKRERLFLEFAVSFLTLCFVQSLFYCLLKRSLKRSQNYSKARLSDRNGLGPHIHYSRPKSYQEIQDELFKLSSTCDIDLCLQEEKLGRPVHLGEVFIQTHTKSDGTYVDRKAKMIAQTYERNVRSKLSELEAAASAVSDGTSRPPELTVDEYTAIFLESTDRDARGNPYGLGCLKDTLGSANRQLPGDSTSFQDLEERLQEAQRKIEEQAAYKKKRDAEITAREAESARVTAEQKDKLEHLSLVEKYLCQTDPQFLDFMATHSSTSTDPKYSTYCSIDLRTKHYT</sequence>
<keyword evidence="3" id="KW-0812">Transmembrane</keyword>
<evidence type="ECO:0000256" key="1">
    <source>
        <dbReference type="SAM" id="Coils"/>
    </source>
</evidence>
<evidence type="ECO:0000256" key="2">
    <source>
        <dbReference type="SAM" id="MobiDB-lite"/>
    </source>
</evidence>
<feature type="transmembrane region" description="Helical" evidence="3">
    <location>
        <begin position="210"/>
        <end position="232"/>
    </location>
</feature>
<reference evidence="4" key="2">
    <citation type="submission" date="2000-05" db="EMBL/GenBank/DDBJ databases">
        <title>Genomic sequence for Arabidopsis thaliana BAC F9C16 from chromosome I.</title>
        <authorList>
            <person name="Shinn P."/>
            <person name="Brooks S."/>
            <person name="Buehler E."/>
            <person name="Chao Q."/>
            <person name="Johnson-Hopson C."/>
            <person name="Khan S."/>
            <person name="Kieleczawa J."/>
            <person name="Kim C."/>
            <person name="Altafi H."/>
            <person name="Bei Q."/>
            <person name="Chin C."/>
            <person name="Chiou J."/>
            <person name="Choi E."/>
            <person name="Conn L."/>
            <person name="Conway A."/>
            <person name="Gonzales A."/>
            <person name="Hansen N."/>
            <person name="Howing B."/>
            <person name="Koo T."/>
            <person name="Lam B."/>
            <person name="Lee J."/>
            <person name="Lenz C."/>
            <person name="Li J."/>
            <person name="Liu A."/>
            <person name="Liu K."/>
            <person name="Liu S."/>
            <person name="Mukharsky N."/>
            <person name="Nguyen M."/>
            <person name="Palm C."/>
            <person name="Pham P."/>
            <person name="Sakano H."/>
            <person name="Schwartz J."/>
            <person name="Southwick A."/>
            <person name="Thaveri A."/>
            <person name="Toriumi M."/>
            <person name="Vaysberg M."/>
            <person name="Yu G."/>
            <person name="Federspiel N.A."/>
            <person name="Theologis A."/>
            <person name="Ecker J.R."/>
        </authorList>
    </citation>
    <scope>NUCLEOTIDE SEQUENCE</scope>
</reference>
<feature type="compositionally biased region" description="Polar residues" evidence="2">
    <location>
        <begin position="15"/>
        <end position="28"/>
    </location>
</feature>
<dbReference type="EMBL" id="AC022314">
    <property type="protein sequence ID" value="AAF79676.1"/>
    <property type="molecule type" value="Genomic_DNA"/>
</dbReference>
<evidence type="ECO:0000256" key="3">
    <source>
        <dbReference type="SAM" id="Phobius"/>
    </source>
</evidence>
<dbReference type="InterPro" id="IPR004252">
    <property type="entry name" value="Probable_transposase_24"/>
</dbReference>
<name>Q9LNY9_ARATH</name>
<organism evidence="4">
    <name type="scientific">Arabidopsis thaliana</name>
    <name type="common">Mouse-ear cress</name>
    <dbReference type="NCBI Taxonomy" id="3702"/>
    <lineage>
        <taxon>Eukaryota</taxon>
        <taxon>Viridiplantae</taxon>
        <taxon>Streptophyta</taxon>
        <taxon>Embryophyta</taxon>
        <taxon>Tracheophyta</taxon>
        <taxon>Spermatophyta</taxon>
        <taxon>Magnoliopsida</taxon>
        <taxon>eudicotyledons</taxon>
        <taxon>Gunneridae</taxon>
        <taxon>Pentapetalae</taxon>
        <taxon>rosids</taxon>
        <taxon>malvids</taxon>
        <taxon>Brassicales</taxon>
        <taxon>Brassicaceae</taxon>
        <taxon>Camelineae</taxon>
        <taxon>Arabidopsis</taxon>
    </lineage>
</organism>
<feature type="compositionally biased region" description="Low complexity" evidence="2">
    <location>
        <begin position="103"/>
        <end position="121"/>
    </location>
</feature>
<dbReference type="PIR" id="F96504">
    <property type="entry name" value="F96504"/>
</dbReference>
<feature type="region of interest" description="Disordered" evidence="2">
    <location>
        <begin position="1"/>
        <end position="127"/>
    </location>
</feature>